<organism evidence="3 4">
    <name type="scientific">Candidatus Yanofskybacteria bacterium RIFCSPHIGHO2_02_FULL_41_11</name>
    <dbReference type="NCBI Taxonomy" id="1802675"/>
    <lineage>
        <taxon>Bacteria</taxon>
        <taxon>Candidatus Yanofskyibacteriota</taxon>
    </lineage>
</organism>
<dbReference type="InterPro" id="IPR036388">
    <property type="entry name" value="WH-like_DNA-bd_sf"/>
</dbReference>
<dbReference type="SUPFAM" id="SSF88659">
    <property type="entry name" value="Sigma3 and sigma4 domains of RNA polymerase sigma factors"/>
    <property type="match status" value="1"/>
</dbReference>
<dbReference type="GO" id="GO:0003700">
    <property type="term" value="F:DNA-binding transcription factor activity"/>
    <property type="evidence" value="ECO:0007669"/>
    <property type="project" value="InterPro"/>
</dbReference>
<dbReference type="Proteomes" id="UP000177167">
    <property type="component" value="Unassembled WGS sequence"/>
</dbReference>
<evidence type="ECO:0000313" key="4">
    <source>
        <dbReference type="Proteomes" id="UP000177167"/>
    </source>
</evidence>
<feature type="domain" description="HTH HARE-type" evidence="2">
    <location>
        <begin position="251"/>
        <end position="315"/>
    </location>
</feature>
<dbReference type="PRINTS" id="PR00046">
    <property type="entry name" value="SIGMA70FCT"/>
</dbReference>
<dbReference type="InterPro" id="IPR050239">
    <property type="entry name" value="Sigma-70_RNA_pol_init_factors"/>
</dbReference>
<gene>
    <name evidence="3" type="ORF">A3J46_04650</name>
</gene>
<reference evidence="3 4" key="1">
    <citation type="journal article" date="2016" name="Nat. Commun.">
        <title>Thousands of microbial genomes shed light on interconnected biogeochemical processes in an aquifer system.</title>
        <authorList>
            <person name="Anantharaman K."/>
            <person name="Brown C.T."/>
            <person name="Hug L.A."/>
            <person name="Sharon I."/>
            <person name="Castelle C.J."/>
            <person name="Probst A.J."/>
            <person name="Thomas B.C."/>
            <person name="Singh A."/>
            <person name="Wilkins M.J."/>
            <person name="Karaoz U."/>
            <person name="Brodie E.L."/>
            <person name="Williams K.H."/>
            <person name="Hubbard S.S."/>
            <person name="Banfield J.F."/>
        </authorList>
    </citation>
    <scope>NUCLEOTIDE SEQUENCE [LARGE SCALE GENOMIC DNA]</scope>
</reference>
<keyword evidence="1" id="KW-0804">Transcription</keyword>
<sequence>MDISLLMVHPSEPIRKVKRLKRTRREATSYMKTHPITNTVASLVKALTPRNRDILSRRFGLKKGKKETLESIGKSYGITRERVRQIEESTLAQLVKTSQGTTDLEKYAGMAKDIIARSGGIIKEKDLFREFGGSSEENVVNASLAFVLRLNKELVRVQENDRLHSFWALNKEHAGSFVETVNSVTHLLSKQKKILSQNDFHNFVKASDLPGVGNQTINDKHIQLCLNISKELDKNIFDEVGLVSWPEIKPSGVKDKAYLVLKREDSPKHFSEISKLINTAGFSGKKANVQTVHNELIKDNRFVLVGRGIYALSEWGYKPGTVKDVLVDILKKSSKPLSRTAILAKVMNNRIVKENTILLNLQDSRTFVKNNDGTYTLREA</sequence>
<evidence type="ECO:0000256" key="1">
    <source>
        <dbReference type="ARBA" id="ARBA00023163"/>
    </source>
</evidence>
<dbReference type="Gene3D" id="1.10.10.10">
    <property type="entry name" value="Winged helix-like DNA-binding domain superfamily/Winged helix DNA-binding domain"/>
    <property type="match status" value="1"/>
</dbReference>
<accession>A0A1F8F7W7</accession>
<dbReference type="Gene3D" id="1.10.10.1250">
    <property type="entry name" value="RNA polymerase, subunit delta, N-terminal domain"/>
    <property type="match status" value="1"/>
</dbReference>
<dbReference type="PANTHER" id="PTHR30603:SF47">
    <property type="entry name" value="RNA POLYMERASE SIGMA FACTOR SIGD, CHLOROPLASTIC"/>
    <property type="match status" value="1"/>
</dbReference>
<dbReference type="InterPro" id="IPR013324">
    <property type="entry name" value="RNA_pol_sigma_r3/r4-like"/>
</dbReference>
<dbReference type="InterPro" id="IPR000943">
    <property type="entry name" value="RNA_pol_sigma70"/>
</dbReference>
<comment type="caution">
    <text evidence="3">The sequence shown here is derived from an EMBL/GenBank/DDBJ whole genome shotgun (WGS) entry which is preliminary data.</text>
</comment>
<protein>
    <recommendedName>
        <fullName evidence="2">HTH HARE-type domain-containing protein</fullName>
    </recommendedName>
</protein>
<dbReference type="GO" id="GO:0006352">
    <property type="term" value="P:DNA-templated transcription initiation"/>
    <property type="evidence" value="ECO:0007669"/>
    <property type="project" value="InterPro"/>
</dbReference>
<dbReference type="InterPro" id="IPR007759">
    <property type="entry name" value="Asxl_HARE-HTH"/>
</dbReference>
<dbReference type="InterPro" id="IPR007630">
    <property type="entry name" value="RNA_pol_sigma70_r4"/>
</dbReference>
<evidence type="ECO:0000313" key="3">
    <source>
        <dbReference type="EMBL" id="OGN09261.1"/>
    </source>
</evidence>
<dbReference type="EMBL" id="MGJP01000040">
    <property type="protein sequence ID" value="OGN09261.1"/>
    <property type="molecule type" value="Genomic_DNA"/>
</dbReference>
<dbReference type="PANTHER" id="PTHR30603">
    <property type="entry name" value="RNA POLYMERASE SIGMA FACTOR RPO"/>
    <property type="match status" value="1"/>
</dbReference>
<proteinExistence type="predicted"/>
<dbReference type="AlphaFoldDB" id="A0A1F8F7W7"/>
<evidence type="ECO:0000259" key="2">
    <source>
        <dbReference type="PROSITE" id="PS51913"/>
    </source>
</evidence>
<name>A0A1F8F7W7_9BACT</name>
<dbReference type="PROSITE" id="PS51913">
    <property type="entry name" value="HTH_HARE"/>
    <property type="match status" value="1"/>
</dbReference>
<dbReference type="InterPro" id="IPR038087">
    <property type="entry name" value="RNAP_delta_N_dom_sf"/>
</dbReference>
<dbReference type="Pfam" id="PF04545">
    <property type="entry name" value="Sigma70_r4"/>
    <property type="match status" value="1"/>
</dbReference>